<dbReference type="GO" id="GO:0006465">
    <property type="term" value="P:signal peptide processing"/>
    <property type="evidence" value="ECO:0007669"/>
    <property type="project" value="InterPro"/>
</dbReference>
<dbReference type="InterPro" id="IPR001733">
    <property type="entry name" value="Peptidase_S26B"/>
</dbReference>
<dbReference type="InterPro" id="IPR015927">
    <property type="entry name" value="Peptidase_S24_S26A/B/C"/>
</dbReference>
<name>A0A6J7ENZ6_9ZZZZ</name>
<dbReference type="GO" id="GO:0016020">
    <property type="term" value="C:membrane"/>
    <property type="evidence" value="ECO:0007669"/>
    <property type="project" value="UniProtKB-SubCell"/>
</dbReference>
<evidence type="ECO:0000256" key="4">
    <source>
        <dbReference type="ARBA" id="ARBA00022989"/>
    </source>
</evidence>
<keyword evidence="2" id="KW-0378">Hydrolase</keyword>
<protein>
    <submittedName>
        <fullName evidence="8">Unannotated protein</fullName>
    </submittedName>
</protein>
<sequence>MVARGLSGVVMVALVATVVYLWPVAYGGNSGIVFVAGESMLPTYTSNDVVLTRKQDSYAVGDVIVYTIAAGDVGAGHQIIHRIVGGDGVSGWVTKGDNRKYPDSWHPINSQVLGRVAHSAAIGGTLRSIFVLLLAPWVWALAAMAVTFWIAWTFLAARDAEAEDVSTADAAVIIGVDMIPEVAGGGNDGIDPGRCPYAGTARCATCTTRFEDRRCA</sequence>
<keyword evidence="2" id="KW-0645">Protease</keyword>
<keyword evidence="4 6" id="KW-1133">Transmembrane helix</keyword>
<organism evidence="8">
    <name type="scientific">freshwater metagenome</name>
    <dbReference type="NCBI Taxonomy" id="449393"/>
    <lineage>
        <taxon>unclassified sequences</taxon>
        <taxon>metagenomes</taxon>
        <taxon>ecological metagenomes</taxon>
    </lineage>
</organism>
<dbReference type="CDD" id="cd06462">
    <property type="entry name" value="Peptidase_S24_S26"/>
    <property type="match status" value="1"/>
</dbReference>
<proteinExistence type="predicted"/>
<dbReference type="InterPro" id="IPR036286">
    <property type="entry name" value="LexA/Signal_pep-like_sf"/>
</dbReference>
<comment type="subcellular location">
    <subcellularLocation>
        <location evidence="1">Membrane</location>
    </subcellularLocation>
</comment>
<evidence type="ECO:0000256" key="6">
    <source>
        <dbReference type="SAM" id="Phobius"/>
    </source>
</evidence>
<keyword evidence="5 6" id="KW-0472">Membrane</keyword>
<feature type="transmembrane region" description="Helical" evidence="6">
    <location>
        <begin position="129"/>
        <end position="152"/>
    </location>
</feature>
<dbReference type="Pfam" id="PF00717">
    <property type="entry name" value="Peptidase_S24"/>
    <property type="match status" value="1"/>
</dbReference>
<accession>A0A6J7ENZ6</accession>
<evidence type="ECO:0000256" key="3">
    <source>
        <dbReference type="ARBA" id="ARBA00022692"/>
    </source>
</evidence>
<dbReference type="NCBIfam" id="TIGR02228">
    <property type="entry name" value="sigpep_I_arch"/>
    <property type="match status" value="1"/>
</dbReference>
<keyword evidence="3 6" id="KW-0812">Transmembrane</keyword>
<evidence type="ECO:0000313" key="8">
    <source>
        <dbReference type="EMBL" id="CAB4883871.1"/>
    </source>
</evidence>
<dbReference type="Gene3D" id="2.10.109.10">
    <property type="entry name" value="Umud Fragment, subunit A"/>
    <property type="match status" value="1"/>
</dbReference>
<dbReference type="AlphaFoldDB" id="A0A6J7ENZ6"/>
<feature type="domain" description="Peptidase S24/S26A/S26B/S26C" evidence="7">
    <location>
        <begin position="28"/>
        <end position="105"/>
    </location>
</feature>
<feature type="transmembrane region" description="Helical" evidence="6">
    <location>
        <begin position="6"/>
        <end position="25"/>
    </location>
</feature>
<reference evidence="8" key="1">
    <citation type="submission" date="2020-05" db="EMBL/GenBank/DDBJ databases">
        <authorList>
            <person name="Chiriac C."/>
            <person name="Salcher M."/>
            <person name="Ghai R."/>
            <person name="Kavagutti S V."/>
        </authorList>
    </citation>
    <scope>NUCLEOTIDE SEQUENCE</scope>
</reference>
<gene>
    <name evidence="8" type="ORF">UFOPK3376_01858</name>
</gene>
<dbReference type="EMBL" id="CAFBLP010000047">
    <property type="protein sequence ID" value="CAB4883871.1"/>
    <property type="molecule type" value="Genomic_DNA"/>
</dbReference>
<dbReference type="SUPFAM" id="SSF51306">
    <property type="entry name" value="LexA/Signal peptidase"/>
    <property type="match status" value="1"/>
</dbReference>
<evidence type="ECO:0000256" key="2">
    <source>
        <dbReference type="ARBA" id="ARBA00022670"/>
    </source>
</evidence>
<evidence type="ECO:0000256" key="5">
    <source>
        <dbReference type="ARBA" id="ARBA00023136"/>
    </source>
</evidence>
<dbReference type="GO" id="GO:0008233">
    <property type="term" value="F:peptidase activity"/>
    <property type="evidence" value="ECO:0007669"/>
    <property type="project" value="UniProtKB-KW"/>
</dbReference>
<evidence type="ECO:0000259" key="7">
    <source>
        <dbReference type="Pfam" id="PF00717"/>
    </source>
</evidence>
<evidence type="ECO:0000256" key="1">
    <source>
        <dbReference type="ARBA" id="ARBA00004370"/>
    </source>
</evidence>